<evidence type="ECO:0000313" key="4">
    <source>
        <dbReference type="Proteomes" id="UP000253845"/>
    </source>
</evidence>
<dbReference type="Proteomes" id="UP000253845">
    <property type="component" value="Unassembled WGS sequence"/>
</dbReference>
<dbReference type="Gene3D" id="3.60.130.10">
    <property type="entry name" value="Clavaminate synthase-like"/>
    <property type="match status" value="1"/>
</dbReference>
<name>A0A370CEF4_ASPNG</name>
<sequence>MSDRLVSLSLPLLECNTSLPFQDHLAVTPFRGPDITARTLLRRDFAIWSSPRPPVLTLFLRSSRCSKLIFALMRRVQLVLDTLRAGRCVSRRHLPEHHTLHRGFATKVAPSIPCVVAREMLDSQRRSHVGTIHHHLQASGALKIGLQFPDDESRYLERLILSLCTHHGHGPPTTHSASRGWFWEVRPSPTGLETQVPLARSETMQGFSWHTDCTYESAPPRYVALQVLRPDRYGGGTLSLMKIADLSHHLSPAVLKALFKPQFRITIPPEFIKQPDEHHILGSILGVDQIDQSLAMRFREDLIEPTNPKAAAAFEELKVALNQLAKSPQSTVYLTKTDLPEQSIIILDNHRWLHGRDGIKDPARHLRRVRWNAMPFPSVGQGDAAGSIGRAA</sequence>
<dbReference type="InterPro" id="IPR042098">
    <property type="entry name" value="TauD-like_sf"/>
</dbReference>
<dbReference type="EMBL" id="KZ851902">
    <property type="protein sequence ID" value="RDH24403.1"/>
    <property type="molecule type" value="Genomic_DNA"/>
</dbReference>
<dbReference type="GO" id="GO:0016491">
    <property type="term" value="F:oxidoreductase activity"/>
    <property type="evidence" value="ECO:0007669"/>
    <property type="project" value="UniProtKB-KW"/>
</dbReference>
<gene>
    <name evidence="3" type="ORF">M747DRAFT_312487</name>
</gene>
<evidence type="ECO:0000259" key="2">
    <source>
        <dbReference type="Pfam" id="PF02668"/>
    </source>
</evidence>
<protein>
    <submittedName>
        <fullName evidence="3">Clavaminate synthase-like protein</fullName>
    </submittedName>
</protein>
<dbReference type="SUPFAM" id="SSF51197">
    <property type="entry name" value="Clavaminate synthase-like"/>
    <property type="match status" value="1"/>
</dbReference>
<evidence type="ECO:0000256" key="1">
    <source>
        <dbReference type="ARBA" id="ARBA00023002"/>
    </source>
</evidence>
<feature type="domain" description="TauD/TfdA-like" evidence="2">
    <location>
        <begin position="204"/>
        <end position="369"/>
    </location>
</feature>
<keyword evidence="1" id="KW-0560">Oxidoreductase</keyword>
<dbReference type="VEuPathDB" id="FungiDB:M747DRAFT_312487"/>
<dbReference type="InterPro" id="IPR003819">
    <property type="entry name" value="TauD/TfdA-like"/>
</dbReference>
<dbReference type="Pfam" id="PF02668">
    <property type="entry name" value="TauD"/>
    <property type="match status" value="1"/>
</dbReference>
<evidence type="ECO:0000313" key="3">
    <source>
        <dbReference type="EMBL" id="RDH24403.1"/>
    </source>
</evidence>
<organism evidence="3 4">
    <name type="scientific">Aspergillus niger ATCC 13496</name>
    <dbReference type="NCBI Taxonomy" id="1353008"/>
    <lineage>
        <taxon>Eukaryota</taxon>
        <taxon>Fungi</taxon>
        <taxon>Dikarya</taxon>
        <taxon>Ascomycota</taxon>
        <taxon>Pezizomycotina</taxon>
        <taxon>Eurotiomycetes</taxon>
        <taxon>Eurotiomycetidae</taxon>
        <taxon>Eurotiales</taxon>
        <taxon>Aspergillaceae</taxon>
        <taxon>Aspergillus</taxon>
        <taxon>Aspergillus subgen. Circumdati</taxon>
    </lineage>
</organism>
<reference evidence="3 4" key="1">
    <citation type="submission" date="2018-07" db="EMBL/GenBank/DDBJ databases">
        <title>Section-level genome sequencing of Aspergillus section Nigri to investigate inter- and intra-species variation.</title>
        <authorList>
            <consortium name="DOE Joint Genome Institute"/>
            <person name="Vesth T.C."/>
            <person name="Nybo J.L."/>
            <person name="Theobald S."/>
            <person name="Frisvad J.C."/>
            <person name="Larsen T.O."/>
            <person name="Nielsen K.F."/>
            <person name="Hoof J.B."/>
            <person name="Brandl J."/>
            <person name="Salamov A."/>
            <person name="Riley R."/>
            <person name="Gladden J.M."/>
            <person name="Phatale P."/>
            <person name="Nielsen M.T."/>
            <person name="Lyhne E.K."/>
            <person name="Kogle M.E."/>
            <person name="Strasser K."/>
            <person name="McDonnell E."/>
            <person name="Barry K."/>
            <person name="Clum A."/>
            <person name="Chen C."/>
            <person name="Nolan M."/>
            <person name="Sandor L."/>
            <person name="Kuo A."/>
            <person name="Lipzen A."/>
            <person name="Hainaut M."/>
            <person name="Drula E."/>
            <person name="Tsang A."/>
            <person name="Magnuson J.K."/>
            <person name="Henrissat B."/>
            <person name="Wiebenga A."/>
            <person name="Simmons B.A."/>
            <person name="Makela M.R."/>
            <person name="De vries R.P."/>
            <person name="Grigoriev I.V."/>
            <person name="Mortensen U.H."/>
            <person name="Baker S.E."/>
            <person name="Andersen M.R."/>
        </authorList>
    </citation>
    <scope>NUCLEOTIDE SEQUENCE [LARGE SCALE GENOMIC DNA]</scope>
    <source>
        <strain evidence="3 4">ATCC 13496</strain>
    </source>
</reference>
<proteinExistence type="predicted"/>
<accession>A0A370CEF4</accession>
<dbReference type="AlphaFoldDB" id="A0A370CEF4"/>